<gene>
    <name evidence="5" type="primary">LOC121401137</name>
</gene>
<dbReference type="PANTHER" id="PTHR47399:SF1">
    <property type="entry name" value="TRANSMEMBRANE PROTEIN 121B"/>
    <property type="match status" value="1"/>
</dbReference>
<evidence type="ECO:0000256" key="1">
    <source>
        <dbReference type="ARBA" id="ARBA00007711"/>
    </source>
</evidence>
<proteinExistence type="inferred from homology"/>
<protein>
    <submittedName>
        <fullName evidence="5">Transmembrane protein 121B-like</fullName>
    </submittedName>
</protein>
<dbReference type="KEGG" id="xla:121401137"/>
<dbReference type="OrthoDB" id="5964337at2759"/>
<dbReference type="PANTHER" id="PTHR47399">
    <property type="entry name" value="TRANSMEMBRANE PROTEIN 121B"/>
    <property type="match status" value="1"/>
</dbReference>
<keyword evidence="4" id="KW-1185">Reference proteome</keyword>
<keyword evidence="3" id="KW-0472">Membrane</keyword>
<evidence type="ECO:0000313" key="5">
    <source>
        <dbReference type="RefSeq" id="XP_041441418.1"/>
    </source>
</evidence>
<evidence type="ECO:0000256" key="2">
    <source>
        <dbReference type="SAM" id="MobiDB-lite"/>
    </source>
</evidence>
<keyword evidence="3" id="KW-0812">Transmembrane</keyword>
<evidence type="ECO:0000313" key="4">
    <source>
        <dbReference type="Proteomes" id="UP000186698"/>
    </source>
</evidence>
<reference evidence="5" key="1">
    <citation type="submission" date="2025-08" db="UniProtKB">
        <authorList>
            <consortium name="RefSeq"/>
        </authorList>
    </citation>
    <scope>IDENTIFICATION</scope>
    <source>
        <strain evidence="5">J_2021</strain>
        <tissue evidence="5">Erythrocytes</tissue>
    </source>
</reference>
<dbReference type="Pfam" id="PF14997">
    <property type="entry name" value="CECR6_TMEM121"/>
    <property type="match status" value="1"/>
</dbReference>
<dbReference type="InterPro" id="IPR032776">
    <property type="entry name" value="CECR6/TMEM121"/>
</dbReference>
<feature type="region of interest" description="Disordered" evidence="2">
    <location>
        <begin position="21"/>
        <end position="42"/>
    </location>
</feature>
<dbReference type="RefSeq" id="XP_041441418.1">
    <property type="nucleotide sequence ID" value="XM_041585484.1"/>
</dbReference>
<dbReference type="InterPro" id="IPR026624">
    <property type="entry name" value="CECR6"/>
</dbReference>
<evidence type="ECO:0000256" key="3">
    <source>
        <dbReference type="SAM" id="Phobius"/>
    </source>
</evidence>
<feature type="transmembrane region" description="Helical" evidence="3">
    <location>
        <begin position="171"/>
        <end position="193"/>
    </location>
</feature>
<dbReference type="Proteomes" id="UP000186698">
    <property type="component" value="Chromosome 3L"/>
</dbReference>
<organism evidence="4 5">
    <name type="scientific">Xenopus laevis</name>
    <name type="common">African clawed frog</name>
    <dbReference type="NCBI Taxonomy" id="8355"/>
    <lineage>
        <taxon>Eukaryota</taxon>
        <taxon>Metazoa</taxon>
        <taxon>Chordata</taxon>
        <taxon>Craniata</taxon>
        <taxon>Vertebrata</taxon>
        <taxon>Euteleostomi</taxon>
        <taxon>Amphibia</taxon>
        <taxon>Batrachia</taxon>
        <taxon>Anura</taxon>
        <taxon>Pipoidea</taxon>
        <taxon>Pipidae</taxon>
        <taxon>Xenopodinae</taxon>
        <taxon>Xenopus</taxon>
        <taxon>Xenopus</taxon>
    </lineage>
</organism>
<sequence length="396" mass="43689">MGCPNSLPVYCLVCTGGVRQSGGGANGHTGERDPDRLPWAPRLPTRPTLVEASHIVKDVEHAVNLVLREEGWVSESEGLESAREPPSVTGLHQKPKVPLFWSPGPATHYLIAGTDLYWCSWIATDLVVVAGWGIFYSKNSRGQRARQGSLKPSGYGQVKPHRKGQFAYSHLAWLIYSIAFTPKVALILCTPILDQIEAGVPLGCTGFRLTVSLSVPLLWTLVRSLSADPRGWLHQRATGYFVASCLDLLDSYALLELMLEEKLPYSPFMRYPLLVVYFVALVSPVLWLFELDAVAPPGCCRLFLRFLFGTLVDAPLLALRCFFMLGPAGQPISVFMLKNIFFLGCHWLEVLELCCLIRSPGPEHSDRPPGQFSHCVSENDMGPHAYVNTLAVASQT</sequence>
<comment type="similarity">
    <text evidence="1">Belongs to the TMEM121 family.</text>
</comment>
<accession>A0A8J1MIT5</accession>
<dbReference type="GeneID" id="121401137"/>
<name>A0A8J1MIT5_XENLA</name>
<feature type="transmembrane region" description="Helical" evidence="3">
    <location>
        <begin position="115"/>
        <end position="136"/>
    </location>
</feature>
<feature type="transmembrane region" description="Helical" evidence="3">
    <location>
        <begin position="271"/>
        <end position="290"/>
    </location>
</feature>
<keyword evidence="3" id="KW-1133">Transmembrane helix</keyword>
<dbReference type="AlphaFoldDB" id="A0A8J1MIT5"/>
<feature type="transmembrane region" description="Helical" evidence="3">
    <location>
        <begin position="302"/>
        <end position="325"/>
    </location>
</feature>